<protein>
    <recommendedName>
        <fullName evidence="3">GAF domain-containing protein</fullName>
    </recommendedName>
</protein>
<reference evidence="1 2" key="1">
    <citation type="journal article" date="2016" name="PLoS ONE">
        <title>Sequence Assembly of Yarrowia lipolytica Strain W29/CLIB89 Shows Transposable Element Diversity.</title>
        <authorList>
            <person name="Magnan C."/>
            <person name="Yu J."/>
            <person name="Chang I."/>
            <person name="Jahn E."/>
            <person name="Kanomata Y."/>
            <person name="Wu J."/>
            <person name="Zeller M."/>
            <person name="Oakes M."/>
            <person name="Baldi P."/>
            <person name="Sandmeyer S."/>
        </authorList>
    </citation>
    <scope>NUCLEOTIDE SEQUENCE [LARGE SCALE GENOMIC DNA]</scope>
    <source>
        <strain evidence="2">CLIB89(W29)</strain>
    </source>
</reference>
<evidence type="ECO:0000313" key="2">
    <source>
        <dbReference type="Proteomes" id="UP000182444"/>
    </source>
</evidence>
<name>A0A1D8ND23_YARLL</name>
<dbReference type="PANTHER" id="PTHR43102">
    <property type="entry name" value="SLR1143 PROTEIN"/>
    <property type="match status" value="1"/>
</dbReference>
<evidence type="ECO:0000313" key="1">
    <source>
        <dbReference type="EMBL" id="AOW03538.1"/>
    </source>
</evidence>
<organism evidence="1 2">
    <name type="scientific">Yarrowia lipolytica</name>
    <name type="common">Candida lipolytica</name>
    <dbReference type="NCBI Taxonomy" id="4952"/>
    <lineage>
        <taxon>Eukaryota</taxon>
        <taxon>Fungi</taxon>
        <taxon>Dikarya</taxon>
        <taxon>Ascomycota</taxon>
        <taxon>Saccharomycotina</taxon>
        <taxon>Dipodascomycetes</taxon>
        <taxon>Dipodascales</taxon>
        <taxon>Dipodascales incertae sedis</taxon>
        <taxon>Yarrowia</taxon>
    </lineage>
</organism>
<dbReference type="VEuPathDB" id="FungiDB:YALI1_D04653g"/>
<proteinExistence type="predicted"/>
<dbReference type="RefSeq" id="XP_502375.3">
    <property type="nucleotide sequence ID" value="XM_502375.3"/>
</dbReference>
<dbReference type="SUPFAM" id="SSF55781">
    <property type="entry name" value="GAF domain-like"/>
    <property type="match status" value="1"/>
</dbReference>
<dbReference type="AlphaFoldDB" id="A0A1D8ND23"/>
<accession>A0A1D8ND23</accession>
<evidence type="ECO:0008006" key="3">
    <source>
        <dbReference type="Google" id="ProtNLM"/>
    </source>
</evidence>
<dbReference type="VEuPathDB" id="FungiDB:YALI0_D03696g"/>
<gene>
    <name evidence="1" type="ORF">YALI1_D04653g</name>
</gene>
<dbReference type="KEGG" id="yli:2910585"/>
<dbReference type="eggNOG" id="KOG0519">
    <property type="taxonomic scope" value="Eukaryota"/>
</dbReference>
<dbReference type="Proteomes" id="UP000182444">
    <property type="component" value="Chromosome 1D"/>
</dbReference>
<dbReference type="PANTHER" id="PTHR43102:SF2">
    <property type="entry name" value="GAF DOMAIN-CONTAINING PROTEIN"/>
    <property type="match status" value="1"/>
</dbReference>
<dbReference type="EMBL" id="CP017556">
    <property type="protein sequence ID" value="AOW03538.1"/>
    <property type="molecule type" value="Genomic_DNA"/>
</dbReference>
<dbReference type="GeneID" id="2910585"/>
<sequence>MYSTYSPIYHLNCFDFSSHFTIATLAAMSFFMENLDEDSEYGTIDTFDPKRELKLAARHQSWIKFLQRYSECELDLSVISKPKSYPEEYTYLHPPDCWNEFERLLNLEMVRRQPQWQDVSFFKQLMRLCLESTNTESVTISFMDRFTQTVAFSMGKRGFEMTVPRKRSLDAHAVLSASNLILLDTRLDWRTKNHPMVVDKPHILFYAGVPLKTLNGFSIGVLAVYSNIARTSLPKNLSRSLSDYADVIMTHVCGQRKAMVNHLHAYHESLQDVLRVPLDSEGALLKSPVFEEVKYIPPAFLKTLDGLTKSATISRACGMIGERMRGSCVVYVAEVSITTIRKCSSQDFIYKTRVPVPRILSSRLSSPVSTETSVRVIHALDKDTRNHSMLDSHILGQALLSDTGICHNNSHTSPLPAQVCVGFRKYHPTVGLAPGSSKCGSHVYVEQKMTGLVLGGICFESRLMFEDVNAFKQVGRALDAKLKE</sequence>